<dbReference type="SUPFAM" id="SSF109604">
    <property type="entry name" value="HD-domain/PDEase-like"/>
    <property type="match status" value="1"/>
</dbReference>
<dbReference type="PROSITE" id="PS51845">
    <property type="entry name" value="PDEASE_I_2"/>
    <property type="match status" value="1"/>
</dbReference>
<feature type="non-terminal residue" evidence="6">
    <location>
        <position position="1"/>
    </location>
</feature>
<dbReference type="EMBL" id="SKCS01000214">
    <property type="protein sequence ID" value="TNN12732.1"/>
    <property type="molecule type" value="Genomic_DNA"/>
</dbReference>
<feature type="binding site" evidence="4">
    <location>
        <position position="302"/>
    </location>
    <ligand>
        <name>Zn(2+)</name>
        <dbReference type="ChEBI" id="CHEBI:29105"/>
        <label>1</label>
    </ligand>
</feature>
<dbReference type="InterPro" id="IPR003607">
    <property type="entry name" value="HD/PDEase_dom"/>
</dbReference>
<keyword evidence="7" id="KW-1185">Reference proteome</keyword>
<dbReference type="PANTHER" id="PTHR11347">
    <property type="entry name" value="CYCLIC NUCLEOTIDE PHOSPHODIESTERASE"/>
    <property type="match status" value="1"/>
</dbReference>
<evidence type="ECO:0000259" key="5">
    <source>
        <dbReference type="PROSITE" id="PS51845"/>
    </source>
</evidence>
<dbReference type="InterPro" id="IPR036971">
    <property type="entry name" value="PDEase_catalytic_dom_sf"/>
</dbReference>
<dbReference type="InterPro" id="IPR002073">
    <property type="entry name" value="PDEase_catalytic_dom"/>
</dbReference>
<feature type="binding site" evidence="4">
    <location>
        <position position="303"/>
    </location>
    <ligand>
        <name>Zn(2+)</name>
        <dbReference type="ChEBI" id="CHEBI:29105"/>
        <label>1</label>
    </ligand>
</feature>
<evidence type="ECO:0000313" key="7">
    <source>
        <dbReference type="Proteomes" id="UP000311919"/>
    </source>
</evidence>
<dbReference type="Proteomes" id="UP000311919">
    <property type="component" value="Unassembled WGS sequence"/>
</dbReference>
<evidence type="ECO:0000256" key="2">
    <source>
        <dbReference type="ARBA" id="ARBA00022801"/>
    </source>
</evidence>
<dbReference type="PROSITE" id="PS00126">
    <property type="entry name" value="PDEASE_I_1"/>
    <property type="match status" value="1"/>
</dbReference>
<dbReference type="GO" id="GO:0007165">
    <property type="term" value="P:signal transduction"/>
    <property type="evidence" value="ECO:0007669"/>
    <property type="project" value="InterPro"/>
</dbReference>
<dbReference type="AlphaFoldDB" id="A0A4Z2D8A0"/>
<evidence type="ECO:0000256" key="1">
    <source>
        <dbReference type="ARBA" id="ARBA00022723"/>
    </source>
</evidence>
<dbReference type="InterPro" id="IPR023088">
    <property type="entry name" value="PDEase"/>
</dbReference>
<keyword evidence="2" id="KW-0378">Hydrolase</keyword>
<dbReference type="PRINTS" id="PR00387">
    <property type="entry name" value="PDIESTERASE1"/>
</dbReference>
<proteinExistence type="predicted"/>
<dbReference type="Gene3D" id="1.10.1300.10">
    <property type="entry name" value="3'5'-cyclic nucleotide phosphodiesterase, catalytic domain"/>
    <property type="match status" value="1"/>
</dbReference>
<feature type="domain" description="PDEase" evidence="5">
    <location>
        <begin position="182"/>
        <end position="341"/>
    </location>
</feature>
<sequence length="341" mass="40398">VLHQETLRISRLVNDRNMYEAVADSLMKLLNYDYISMYHFDKNEHEWIEDLKHYPIEKQVMTKMRWSQSPWMFDSLFKELKINNAMKILTTDSVDSIIQYINQLDLNVYMIDIFLDDGNPSMIVELHKTNQFSKYDKYLLTNYITSFLSIVMPHVYLTSELYVMWNKNELNTELVAYHMKITDNEVNQLVDHTIKNLTDLHPNFNEITFLTRNVNEQDSIIAIMIMFNQLGFIKHWNIQRSTLACFILTVKKNYRTPTYHDWTHAFTVGHMAYVALNIESTLMNQYLDKIEQLTLFVGALCHDIDHRGFNNNYQTLIQSPLAAIYGYKGSILEHHHVDQTM</sequence>
<keyword evidence="1 4" id="KW-0479">Metal-binding</keyword>
<evidence type="ECO:0000256" key="4">
    <source>
        <dbReference type="PIRSR" id="PIRSR623088-3"/>
    </source>
</evidence>
<organism evidence="6 7">
    <name type="scientific">Schistosoma japonicum</name>
    <name type="common">Blood fluke</name>
    <dbReference type="NCBI Taxonomy" id="6182"/>
    <lineage>
        <taxon>Eukaryota</taxon>
        <taxon>Metazoa</taxon>
        <taxon>Spiralia</taxon>
        <taxon>Lophotrochozoa</taxon>
        <taxon>Platyhelminthes</taxon>
        <taxon>Trematoda</taxon>
        <taxon>Digenea</taxon>
        <taxon>Strigeidida</taxon>
        <taxon>Schistosomatoidea</taxon>
        <taxon>Schistosomatidae</taxon>
        <taxon>Schistosoma</taxon>
    </lineage>
</organism>
<evidence type="ECO:0000256" key="3">
    <source>
        <dbReference type="PIRSR" id="PIRSR623088-1"/>
    </source>
</evidence>
<evidence type="ECO:0000313" key="6">
    <source>
        <dbReference type="EMBL" id="TNN12732.1"/>
    </source>
</evidence>
<dbReference type="STRING" id="6182.A0A4Z2D8A0"/>
<comment type="caution">
    <text evidence="6">The sequence shown here is derived from an EMBL/GenBank/DDBJ whole genome shotgun (WGS) entry which is preliminary data.</text>
</comment>
<dbReference type="InterPro" id="IPR023174">
    <property type="entry name" value="PDEase_CS"/>
</dbReference>
<dbReference type="Pfam" id="PF00233">
    <property type="entry name" value="PDEase_I"/>
    <property type="match status" value="1"/>
</dbReference>
<protein>
    <submittedName>
        <fullName evidence="6">cGMP-dependent 3',5'-cyclic phosphodiesterase</fullName>
    </submittedName>
</protein>
<dbReference type="OrthoDB" id="295473at2759"/>
<dbReference type="GO" id="GO:0046872">
    <property type="term" value="F:metal ion binding"/>
    <property type="evidence" value="ECO:0007669"/>
    <property type="project" value="UniProtKB-KW"/>
</dbReference>
<dbReference type="GO" id="GO:0004114">
    <property type="term" value="F:3',5'-cyclic-nucleotide phosphodiesterase activity"/>
    <property type="evidence" value="ECO:0007669"/>
    <property type="project" value="InterPro"/>
</dbReference>
<feature type="binding site" evidence="4">
    <location>
        <position position="303"/>
    </location>
    <ligand>
        <name>Zn(2+)</name>
        <dbReference type="ChEBI" id="CHEBI:29105"/>
        <label>2</label>
    </ligand>
</feature>
<name>A0A4Z2D8A0_SCHJA</name>
<gene>
    <name evidence="6" type="ORF">EWB00_003480</name>
</gene>
<feature type="binding site" evidence="4">
    <location>
        <position position="264"/>
    </location>
    <ligand>
        <name>Zn(2+)</name>
        <dbReference type="ChEBI" id="CHEBI:29105"/>
        <label>1</label>
    </ligand>
</feature>
<accession>A0A4Z2D8A0</accession>
<reference evidence="6 7" key="1">
    <citation type="submission" date="2019-03" db="EMBL/GenBank/DDBJ databases">
        <title>An improved genome assembly of the fluke Schistosoma japonicum.</title>
        <authorList>
            <person name="Hu W."/>
            <person name="Luo F."/>
            <person name="Yin M."/>
            <person name="Mo X."/>
            <person name="Sun C."/>
            <person name="Wu Q."/>
            <person name="Zhu B."/>
            <person name="Xiang M."/>
            <person name="Wang J."/>
            <person name="Wang Y."/>
            <person name="Zhang T."/>
            <person name="Xu B."/>
            <person name="Zheng H."/>
            <person name="Feng Z."/>
        </authorList>
    </citation>
    <scope>NUCLEOTIDE SEQUENCE [LARGE SCALE GENOMIC DNA]</scope>
    <source>
        <strain evidence="6">HuSjv2</strain>
        <tissue evidence="6">Worms</tissue>
    </source>
</reference>
<feature type="active site" description="Proton donor" evidence="3">
    <location>
        <position position="260"/>
    </location>
</feature>
<dbReference type="CDD" id="cd00077">
    <property type="entry name" value="HDc"/>
    <property type="match status" value="1"/>
</dbReference>